<dbReference type="Gene3D" id="1.10.10.2840">
    <property type="entry name" value="PucR C-terminal helix-turn-helix domain"/>
    <property type="match status" value="1"/>
</dbReference>
<dbReference type="Proteomes" id="UP000823896">
    <property type="component" value="Unassembled WGS sequence"/>
</dbReference>
<reference evidence="2" key="2">
    <citation type="submission" date="2021-04" db="EMBL/GenBank/DDBJ databases">
        <authorList>
            <person name="Gilroy R."/>
        </authorList>
    </citation>
    <scope>NUCLEOTIDE SEQUENCE</scope>
    <source>
        <strain evidence="2">CHK187-11901</strain>
    </source>
</reference>
<dbReference type="AlphaFoldDB" id="A0A9D2NT36"/>
<dbReference type="PANTHER" id="PTHR33744">
    <property type="entry name" value="CARBOHYDRATE DIACID REGULATOR"/>
    <property type="match status" value="1"/>
</dbReference>
<name>A0A9D2NT36_9FIRM</name>
<dbReference type="PANTHER" id="PTHR33744:SF1">
    <property type="entry name" value="DNA-BINDING TRANSCRIPTIONAL ACTIVATOR ADER"/>
    <property type="match status" value="1"/>
</dbReference>
<sequence length="403" mass="46729">MKSVSDILFESMISEPTMKELVDTLRTKVFRNPLMITNAYFRVIGMSDDRFDDEVWKYAAEYHCCSRTSIEVFRQDDASRQLFEQGTPFVYDTNLAHVIPRILGKIRSRERTLGYLVIFAVDHAFSSTDLDDARIACRCLSVLLRSDPEQADLNESFLSALLKDRPEERYRLESEISQFRKGFKGRFRVLNAPLPADEKLREYAPYIVSEISAIHSDVRCLLSGQCIVVLCNYDEENACASLIAQIKGILARYGLRYGKSRSFGSLIHMSAYNRQAMMAREIGMLLGHEQMEYAFADYLYHYLLLGHDRLELNSLLCKEYRQLCAHDRRHGSEYADTLITYFLNGFNITETAASLHIHRNSLRHRLERIEEIMGSRCDDVKLADAIYHSQMIDEWLRMNNDLE</sequence>
<dbReference type="InterPro" id="IPR051448">
    <property type="entry name" value="CdaR-like_regulators"/>
</dbReference>
<feature type="domain" description="PucR C-terminal helix-turn-helix" evidence="1">
    <location>
        <begin position="335"/>
        <end position="380"/>
    </location>
</feature>
<evidence type="ECO:0000259" key="1">
    <source>
        <dbReference type="Pfam" id="PF13556"/>
    </source>
</evidence>
<proteinExistence type="predicted"/>
<dbReference type="InterPro" id="IPR025736">
    <property type="entry name" value="PucR_C-HTH_dom"/>
</dbReference>
<comment type="caution">
    <text evidence="2">The sequence shown here is derived from an EMBL/GenBank/DDBJ whole genome shotgun (WGS) entry which is preliminary data.</text>
</comment>
<evidence type="ECO:0000313" key="2">
    <source>
        <dbReference type="EMBL" id="HJC37414.1"/>
    </source>
</evidence>
<dbReference type="Pfam" id="PF13556">
    <property type="entry name" value="HTH_30"/>
    <property type="match status" value="1"/>
</dbReference>
<evidence type="ECO:0000313" key="3">
    <source>
        <dbReference type="Proteomes" id="UP000823896"/>
    </source>
</evidence>
<accession>A0A9D2NT36</accession>
<dbReference type="EMBL" id="DWWM01000059">
    <property type="protein sequence ID" value="HJC37414.1"/>
    <property type="molecule type" value="Genomic_DNA"/>
</dbReference>
<dbReference type="InterPro" id="IPR042070">
    <property type="entry name" value="PucR_C-HTH_sf"/>
</dbReference>
<reference evidence="2" key="1">
    <citation type="journal article" date="2021" name="PeerJ">
        <title>Extensive microbial diversity within the chicken gut microbiome revealed by metagenomics and culture.</title>
        <authorList>
            <person name="Gilroy R."/>
            <person name="Ravi A."/>
            <person name="Getino M."/>
            <person name="Pursley I."/>
            <person name="Horton D.L."/>
            <person name="Alikhan N.F."/>
            <person name="Baker D."/>
            <person name="Gharbi K."/>
            <person name="Hall N."/>
            <person name="Watson M."/>
            <person name="Adriaenssens E.M."/>
            <person name="Foster-Nyarko E."/>
            <person name="Jarju S."/>
            <person name="Secka A."/>
            <person name="Antonio M."/>
            <person name="Oren A."/>
            <person name="Chaudhuri R.R."/>
            <person name="La Ragione R."/>
            <person name="Hildebrand F."/>
            <person name="Pallen M.J."/>
        </authorList>
    </citation>
    <scope>NUCLEOTIDE SEQUENCE</scope>
    <source>
        <strain evidence="2">CHK187-11901</strain>
    </source>
</reference>
<organism evidence="2 3">
    <name type="scientific">Candidatus Merdibacter merdavium</name>
    <dbReference type="NCBI Taxonomy" id="2838692"/>
    <lineage>
        <taxon>Bacteria</taxon>
        <taxon>Bacillati</taxon>
        <taxon>Bacillota</taxon>
        <taxon>Erysipelotrichia</taxon>
        <taxon>Erysipelotrichales</taxon>
        <taxon>Erysipelotrichaceae</taxon>
        <taxon>Merdibacter</taxon>
    </lineage>
</organism>
<gene>
    <name evidence="2" type="ORF">H9702_09850</name>
</gene>
<protein>
    <submittedName>
        <fullName evidence="2">Helix-turn-helix domain-containing protein</fullName>
    </submittedName>
</protein>